<organism evidence="2 3">
    <name type="scientific">Nitrosomonas supralitoralis</name>
    <dbReference type="NCBI Taxonomy" id="2116706"/>
    <lineage>
        <taxon>Bacteria</taxon>
        <taxon>Pseudomonadati</taxon>
        <taxon>Pseudomonadota</taxon>
        <taxon>Betaproteobacteria</taxon>
        <taxon>Nitrosomonadales</taxon>
        <taxon>Nitrosomonadaceae</taxon>
        <taxon>Nitrosomonas</taxon>
    </lineage>
</organism>
<sequence length="136" mass="15415">MPRTGVLLSLSREHHTSLVIARAARNAAESNDAALYLTAVKRIEAHWHDMLASHFAQEEALLQLVEDTLDTEIVSRILAEHEELCMLACESCALDSAVRLRRFGDLLAAHVRYEERVLFPQIQSHPRIADETEEPY</sequence>
<dbReference type="EMBL" id="PXXU01000002">
    <property type="protein sequence ID" value="PSJ18826.1"/>
    <property type="molecule type" value="Genomic_DNA"/>
</dbReference>
<evidence type="ECO:0000313" key="2">
    <source>
        <dbReference type="EMBL" id="PSJ18826.1"/>
    </source>
</evidence>
<protein>
    <recommendedName>
        <fullName evidence="1">Hemerythrin-like domain-containing protein</fullName>
    </recommendedName>
</protein>
<evidence type="ECO:0000259" key="1">
    <source>
        <dbReference type="Pfam" id="PF01814"/>
    </source>
</evidence>
<feature type="domain" description="Hemerythrin-like" evidence="1">
    <location>
        <begin position="12"/>
        <end position="122"/>
    </location>
</feature>
<gene>
    <name evidence="2" type="ORF">C7H79_00960</name>
</gene>
<reference evidence="2 3" key="1">
    <citation type="submission" date="2018-03" db="EMBL/GenBank/DDBJ databases">
        <title>Draft genome of Nitrosomonas supralitoralis APG5.</title>
        <authorList>
            <person name="Urakawa H."/>
            <person name="Lopez J.V."/>
        </authorList>
    </citation>
    <scope>NUCLEOTIDE SEQUENCE [LARGE SCALE GENOMIC DNA]</scope>
    <source>
        <strain evidence="2 3">APG5</strain>
    </source>
</reference>
<dbReference type="Pfam" id="PF01814">
    <property type="entry name" value="Hemerythrin"/>
    <property type="match status" value="1"/>
</dbReference>
<proteinExistence type="predicted"/>
<dbReference type="AlphaFoldDB" id="A0A2P7NZE1"/>
<keyword evidence="3" id="KW-1185">Reference proteome</keyword>
<accession>A0A2P7NZE1</accession>
<dbReference type="InterPro" id="IPR012312">
    <property type="entry name" value="Hemerythrin-like"/>
</dbReference>
<name>A0A2P7NZE1_9PROT</name>
<dbReference type="RefSeq" id="WP_106705423.1">
    <property type="nucleotide sequence ID" value="NZ_PXXU01000002.1"/>
</dbReference>
<comment type="caution">
    <text evidence="2">The sequence shown here is derived from an EMBL/GenBank/DDBJ whole genome shotgun (WGS) entry which is preliminary data.</text>
</comment>
<dbReference type="Proteomes" id="UP000241912">
    <property type="component" value="Unassembled WGS sequence"/>
</dbReference>
<evidence type="ECO:0000313" key="3">
    <source>
        <dbReference type="Proteomes" id="UP000241912"/>
    </source>
</evidence>
<dbReference type="OrthoDB" id="9793254at2"/>